<dbReference type="Pfam" id="PF13676">
    <property type="entry name" value="TIR_2"/>
    <property type="match status" value="1"/>
</dbReference>
<dbReference type="PROSITE" id="PS50104">
    <property type="entry name" value="TIR"/>
    <property type="match status" value="1"/>
</dbReference>
<sequence length="1155" mass="132553">MKRPRGSEDDGPDDIPESSRVRDVQHRSDGGMDDPILKPEHRIFLSHSGAQKDHFVEILCEDLERYNRFPFFDKRPASLPKGGSFPELIRTAIQDCQMAVVVVSDEFLMSEWPMIELDGFVQRRLKEEKQKSETMLKIVPLFYGLSLKDLENPENISKWYKQWEVFAKNDEGIDISSWKVSFGELIRFNGIEFKSRTTDLKVFREEIVKQICKEIPADVKWDDSHVQGGSKLCQVIEEAISRIQPSERYGVRVVGVYGVGGMGKTTLCNLLCNRFCEKSDVKSSHVELGSKSSGKLLKKVLKDLTNTDQDFVKGLDEGKCWNLLKNSCKQRIFLAIDNVWPDSKSLEEAKKYLNNLDFHEESVVIVTSRVEGTLTSLGVRKEDCFAMPSLEEEDATNLFLYHATSGNQALNDNDKQAIRECIRLCYFSKGKWNDRHYLPLALKALGLQLGNRFGKRPSEWVMALQDVRDFNHRQDKENPVFDILRTSFDSLRSTEQDLFMDLVRFSPNELFAVEEFYSEDSEEWDEVEQPLSSVLGLMGWLALVHNQSLENIGIRVQRLKERGLVEDVDMGAQEVYMHDLYREFANLEASGKLKDLDFEERKWAYYKDSNPTELLEMTPSPGCWQNLTRVGVVTDWVGNRPLSLEGIEWTNMSNVVVLKLCFNRWAAPFTGNLDLKGLRCLKSLELFNYSPRNTLDGLQDLKHLVYFKWHNTVESKEVFLRKLPASLKVLVLDGKKISLGSGVFDLCSNLAKLQLRNCGAGNLDFRNRPSLKHLELFRLHHVSEGVSKLSLDGLQDLRKLTVFRWKQFDDRNDPRDHYLGAVFSHRLQCQLPESLQVLEIVENVSLRSDVFARCTKLSEVYLRLCRAESLDLRNCTSLESLEIYELDERKDKSFVEITETSLYGLQGLRKLTVFRWKQSVDGRYYPRDHYWEELKGEFYHRLQCQLPESLQVLKIMENVSLRSDVFARCTKLSELKLRNCRAASLDLRNCKSVHIVELGRVKWLRTLSGLSSSAATLKTLKVYGCDSLDGISGLDQMVGLRILELRNLCVFGNPRLSDLGCLTNLEELHLDGSDVELGEEDVCVLASLPRLNPVGVGKGMSPTYVDGSSKFSVDVKRRKVLKRDRWWRWVERDLGELPVSCGTDEVWDTGDFAPP</sequence>
<reference evidence="3 4" key="1">
    <citation type="submission" date="2020-06" db="EMBL/GenBank/DDBJ databases">
        <title>WGS assembly of Ceratodon purpureus strain R40.</title>
        <authorList>
            <person name="Carey S.B."/>
            <person name="Jenkins J."/>
            <person name="Shu S."/>
            <person name="Lovell J.T."/>
            <person name="Sreedasyam A."/>
            <person name="Maumus F."/>
            <person name="Tiley G.P."/>
            <person name="Fernandez-Pozo N."/>
            <person name="Barry K."/>
            <person name="Chen C."/>
            <person name="Wang M."/>
            <person name="Lipzen A."/>
            <person name="Daum C."/>
            <person name="Saski C.A."/>
            <person name="Payton A.C."/>
            <person name="Mcbreen J.C."/>
            <person name="Conrad R.E."/>
            <person name="Kollar L.M."/>
            <person name="Olsson S."/>
            <person name="Huttunen S."/>
            <person name="Landis J.B."/>
            <person name="Wickett N.J."/>
            <person name="Johnson M.G."/>
            <person name="Rensing S.A."/>
            <person name="Grimwood J."/>
            <person name="Schmutz J."/>
            <person name="Mcdaniel S.F."/>
        </authorList>
    </citation>
    <scope>NUCLEOTIDE SEQUENCE [LARGE SCALE GENOMIC DNA]</scope>
    <source>
        <strain evidence="3 4">R40</strain>
    </source>
</reference>
<proteinExistence type="predicted"/>
<dbReference type="SUPFAM" id="SSF52540">
    <property type="entry name" value="P-loop containing nucleoside triphosphate hydrolases"/>
    <property type="match status" value="1"/>
</dbReference>
<dbReference type="InterPro" id="IPR035897">
    <property type="entry name" value="Toll_tir_struct_dom_sf"/>
</dbReference>
<dbReference type="InterPro" id="IPR044974">
    <property type="entry name" value="Disease_R_plants"/>
</dbReference>
<dbReference type="GO" id="GO:0006952">
    <property type="term" value="P:defense response"/>
    <property type="evidence" value="ECO:0007669"/>
    <property type="project" value="InterPro"/>
</dbReference>
<dbReference type="Proteomes" id="UP000822688">
    <property type="component" value="Chromosome 6"/>
</dbReference>
<name>A0A8T0HJ13_CERPU</name>
<dbReference type="Gene3D" id="3.40.50.10140">
    <property type="entry name" value="Toll/interleukin-1 receptor homology (TIR) domain"/>
    <property type="match status" value="1"/>
</dbReference>
<feature type="domain" description="TIR" evidence="2">
    <location>
        <begin position="39"/>
        <end position="215"/>
    </location>
</feature>
<dbReference type="SMART" id="SM00255">
    <property type="entry name" value="TIR"/>
    <property type="match status" value="1"/>
</dbReference>
<organism evidence="3 4">
    <name type="scientific">Ceratodon purpureus</name>
    <name type="common">Fire moss</name>
    <name type="synonym">Dicranum purpureum</name>
    <dbReference type="NCBI Taxonomy" id="3225"/>
    <lineage>
        <taxon>Eukaryota</taxon>
        <taxon>Viridiplantae</taxon>
        <taxon>Streptophyta</taxon>
        <taxon>Embryophyta</taxon>
        <taxon>Bryophyta</taxon>
        <taxon>Bryophytina</taxon>
        <taxon>Bryopsida</taxon>
        <taxon>Dicranidae</taxon>
        <taxon>Pseudoditrichales</taxon>
        <taxon>Ditrichaceae</taxon>
        <taxon>Ceratodon</taxon>
    </lineage>
</organism>
<feature type="region of interest" description="Disordered" evidence="1">
    <location>
        <begin position="1"/>
        <end position="35"/>
    </location>
</feature>
<dbReference type="PANTHER" id="PTHR11017">
    <property type="entry name" value="LEUCINE-RICH REPEAT-CONTAINING PROTEIN"/>
    <property type="match status" value="1"/>
</dbReference>
<dbReference type="AlphaFoldDB" id="A0A8T0HJ13"/>
<dbReference type="Gene3D" id="3.80.10.10">
    <property type="entry name" value="Ribonuclease Inhibitor"/>
    <property type="match status" value="2"/>
</dbReference>
<dbReference type="PANTHER" id="PTHR11017:SF579">
    <property type="entry name" value="TIR DOMAIN-CONTAINING PROTEIN"/>
    <property type="match status" value="1"/>
</dbReference>
<dbReference type="InterPro" id="IPR032675">
    <property type="entry name" value="LRR_dom_sf"/>
</dbReference>
<feature type="compositionally biased region" description="Basic and acidic residues" evidence="1">
    <location>
        <begin position="17"/>
        <end position="35"/>
    </location>
</feature>
<dbReference type="SUPFAM" id="SSF52058">
    <property type="entry name" value="L domain-like"/>
    <property type="match status" value="1"/>
</dbReference>
<dbReference type="GO" id="GO:0043531">
    <property type="term" value="F:ADP binding"/>
    <property type="evidence" value="ECO:0007669"/>
    <property type="project" value="InterPro"/>
</dbReference>
<dbReference type="PRINTS" id="PR00364">
    <property type="entry name" value="DISEASERSIST"/>
</dbReference>
<evidence type="ECO:0000256" key="1">
    <source>
        <dbReference type="SAM" id="MobiDB-lite"/>
    </source>
</evidence>
<evidence type="ECO:0000313" key="4">
    <source>
        <dbReference type="Proteomes" id="UP000822688"/>
    </source>
</evidence>
<dbReference type="SUPFAM" id="SSF52200">
    <property type="entry name" value="Toll/Interleukin receptor TIR domain"/>
    <property type="match status" value="1"/>
</dbReference>
<keyword evidence="4" id="KW-1185">Reference proteome</keyword>
<gene>
    <name evidence="3" type="ORF">KC19_6G175800</name>
</gene>
<dbReference type="InterPro" id="IPR000157">
    <property type="entry name" value="TIR_dom"/>
</dbReference>
<dbReference type="EMBL" id="CM026427">
    <property type="protein sequence ID" value="KAG0570622.1"/>
    <property type="molecule type" value="Genomic_DNA"/>
</dbReference>
<dbReference type="Pfam" id="PF00931">
    <property type="entry name" value="NB-ARC"/>
    <property type="match status" value="1"/>
</dbReference>
<dbReference type="Gene3D" id="3.40.50.300">
    <property type="entry name" value="P-loop containing nucleotide triphosphate hydrolases"/>
    <property type="match status" value="1"/>
</dbReference>
<evidence type="ECO:0000259" key="2">
    <source>
        <dbReference type="PROSITE" id="PS50104"/>
    </source>
</evidence>
<accession>A0A8T0HJ13</accession>
<comment type="caution">
    <text evidence="3">The sequence shown here is derived from an EMBL/GenBank/DDBJ whole genome shotgun (WGS) entry which is preliminary data.</text>
</comment>
<dbReference type="InterPro" id="IPR002182">
    <property type="entry name" value="NB-ARC"/>
</dbReference>
<protein>
    <recommendedName>
        <fullName evidence="2">TIR domain-containing protein</fullName>
    </recommendedName>
</protein>
<dbReference type="GO" id="GO:0007165">
    <property type="term" value="P:signal transduction"/>
    <property type="evidence" value="ECO:0007669"/>
    <property type="project" value="InterPro"/>
</dbReference>
<dbReference type="InterPro" id="IPR027417">
    <property type="entry name" value="P-loop_NTPase"/>
</dbReference>
<evidence type="ECO:0000313" key="3">
    <source>
        <dbReference type="EMBL" id="KAG0570622.1"/>
    </source>
</evidence>